<dbReference type="PANTHER" id="PTHR30137">
    <property type="entry name" value="LUCIFERASE-LIKE MONOOXYGENASE"/>
    <property type="match status" value="1"/>
</dbReference>
<dbReference type="EMBL" id="FPAB01000009">
    <property type="protein sequence ID" value="SFT15493.1"/>
    <property type="molecule type" value="Genomic_DNA"/>
</dbReference>
<dbReference type="InterPro" id="IPR050766">
    <property type="entry name" value="Bact_Lucif_Oxidored"/>
</dbReference>
<protein>
    <submittedName>
        <fullName evidence="2">Luciferase family oxidoreductase, group 1</fullName>
    </submittedName>
</protein>
<dbReference type="Pfam" id="PF00296">
    <property type="entry name" value="Bac_luciferase"/>
    <property type="match status" value="2"/>
</dbReference>
<dbReference type="STRING" id="1176198.SAMN05444716_10968"/>
<evidence type="ECO:0000259" key="1">
    <source>
        <dbReference type="Pfam" id="PF00296"/>
    </source>
</evidence>
<dbReference type="InterPro" id="IPR036661">
    <property type="entry name" value="Luciferase-like_sf"/>
</dbReference>
<evidence type="ECO:0000313" key="2">
    <source>
        <dbReference type="EMBL" id="SFT15493.1"/>
    </source>
</evidence>
<sequence length="385" mass="40462">MPEPSSPVPLSVLDLVPVVSGSTPGQALRRSVELAQHAEAAGYRRYWVAEHHLADGVASSAPELVIGLVAGATGHIRVGSAAVQLGHRTALSVVEQFGTLDALYPGRIDLGLGRSGHRAGPGGGAGPVVPQEHRAARWVDGVLIPPPFRPRALLDSPYFTAQQELLRLPGAQAPGYPEHVDAIAELLAGEHRVPRGDTAHPVHAVPGEGAGLQLWVLGSSAGESARVAGERGLPFAANYHVSPGTILETVAAYRDAFRPSERLARPYLVVSADVVVAPDDGTARQLAAGYGLWVHSIRSGRGAMPFPSPAEAAGHRWTAADRALVADRVDTQLVGSPDTVVAGLRRLRAVTDADELLITTITHGHRDRVRSYALLADAWYGRGAA</sequence>
<proteinExistence type="predicted"/>
<accession>A0A1I6VP37</accession>
<gene>
    <name evidence="2" type="ORF">SAMN05444716_10968</name>
</gene>
<dbReference type="Gene3D" id="3.20.20.30">
    <property type="entry name" value="Luciferase-like domain"/>
    <property type="match status" value="1"/>
</dbReference>
<organism evidence="2 3">
    <name type="scientific">Streptomyces harbinensis</name>
    <dbReference type="NCBI Taxonomy" id="1176198"/>
    <lineage>
        <taxon>Bacteria</taxon>
        <taxon>Bacillati</taxon>
        <taxon>Actinomycetota</taxon>
        <taxon>Actinomycetes</taxon>
        <taxon>Kitasatosporales</taxon>
        <taxon>Streptomycetaceae</taxon>
        <taxon>Streptomyces</taxon>
    </lineage>
</organism>
<reference evidence="3" key="1">
    <citation type="submission" date="2016-10" db="EMBL/GenBank/DDBJ databases">
        <authorList>
            <person name="Varghese N."/>
            <person name="Submissions S."/>
        </authorList>
    </citation>
    <scope>NUCLEOTIDE SEQUENCE [LARGE SCALE GENOMIC DNA]</scope>
    <source>
        <strain evidence="3">CGMCC 4.7047</strain>
    </source>
</reference>
<dbReference type="GO" id="GO:0005829">
    <property type="term" value="C:cytosol"/>
    <property type="evidence" value="ECO:0007669"/>
    <property type="project" value="TreeGrafter"/>
</dbReference>
<dbReference type="RefSeq" id="WP_093844160.1">
    <property type="nucleotide sequence ID" value="NZ_CP054938.1"/>
</dbReference>
<dbReference type="CDD" id="cd00347">
    <property type="entry name" value="Flavin_utilizing_monoxygenases"/>
    <property type="match status" value="1"/>
</dbReference>
<dbReference type="AlphaFoldDB" id="A0A1I6VP37"/>
<dbReference type="SUPFAM" id="SSF51679">
    <property type="entry name" value="Bacterial luciferase-like"/>
    <property type="match status" value="1"/>
</dbReference>
<feature type="domain" description="Luciferase-like" evidence="1">
    <location>
        <begin position="177"/>
        <end position="348"/>
    </location>
</feature>
<dbReference type="Proteomes" id="UP000198873">
    <property type="component" value="Unassembled WGS sequence"/>
</dbReference>
<dbReference type="PANTHER" id="PTHR30137:SF6">
    <property type="entry name" value="LUCIFERASE-LIKE MONOOXYGENASE"/>
    <property type="match status" value="1"/>
</dbReference>
<evidence type="ECO:0000313" key="3">
    <source>
        <dbReference type="Proteomes" id="UP000198873"/>
    </source>
</evidence>
<dbReference type="InterPro" id="IPR011251">
    <property type="entry name" value="Luciferase-like_dom"/>
</dbReference>
<name>A0A1I6VP37_9ACTN</name>
<keyword evidence="3" id="KW-1185">Reference proteome</keyword>
<dbReference type="GO" id="GO:0016705">
    <property type="term" value="F:oxidoreductase activity, acting on paired donors, with incorporation or reduction of molecular oxygen"/>
    <property type="evidence" value="ECO:0007669"/>
    <property type="project" value="InterPro"/>
</dbReference>
<feature type="domain" description="Luciferase-like" evidence="1">
    <location>
        <begin position="21"/>
        <end position="119"/>
    </location>
</feature>